<dbReference type="InterPro" id="IPR037119">
    <property type="entry name" value="Haem_oxidase_HugZ-like_sf"/>
</dbReference>
<proteinExistence type="predicted"/>
<organism evidence="3 4">
    <name type="scientific">Thiohalocapsa marina</name>
    <dbReference type="NCBI Taxonomy" id="424902"/>
    <lineage>
        <taxon>Bacteria</taxon>
        <taxon>Pseudomonadati</taxon>
        <taxon>Pseudomonadota</taxon>
        <taxon>Gammaproteobacteria</taxon>
        <taxon>Chromatiales</taxon>
        <taxon>Chromatiaceae</taxon>
        <taxon>Thiohalocapsa</taxon>
    </lineage>
</organism>
<dbReference type="PANTHER" id="PTHR13343:SF17">
    <property type="entry name" value="CELLULAR REPRESSOR OF E1A-STIMULATED GENES, ISOFORM A"/>
    <property type="match status" value="1"/>
</dbReference>
<dbReference type="AlphaFoldDB" id="A0A5M8FS30"/>
<accession>A0A5M8FS30</accession>
<dbReference type="Pfam" id="PF13883">
    <property type="entry name" value="CREG_beta-barrel"/>
    <property type="match status" value="1"/>
</dbReference>
<dbReference type="InterPro" id="IPR055343">
    <property type="entry name" value="CREG_beta-barrel"/>
</dbReference>
<dbReference type="GO" id="GO:0005737">
    <property type="term" value="C:cytoplasm"/>
    <property type="evidence" value="ECO:0007669"/>
    <property type="project" value="UniProtKB-ARBA"/>
</dbReference>
<protein>
    <submittedName>
        <fullName evidence="3">DUF2470 domain-containing protein</fullName>
    </submittedName>
</protein>
<dbReference type="InterPro" id="IPR012349">
    <property type="entry name" value="Split_barrel_FMN-bd"/>
</dbReference>
<dbReference type="PANTHER" id="PTHR13343">
    <property type="entry name" value="CREG1 PROTEIN"/>
    <property type="match status" value="1"/>
</dbReference>
<gene>
    <name evidence="3" type="ORF">F2Q65_12330</name>
</gene>
<dbReference type="SUPFAM" id="SSF50475">
    <property type="entry name" value="FMN-binding split barrel"/>
    <property type="match status" value="1"/>
</dbReference>
<feature type="domain" description="CREG-like beta-barrel" evidence="2">
    <location>
        <begin position="29"/>
        <end position="163"/>
    </location>
</feature>
<dbReference type="Gene3D" id="2.30.110.10">
    <property type="entry name" value="Electron Transport, Fmn-binding Protein, Chain A"/>
    <property type="match status" value="1"/>
</dbReference>
<sequence>MPRRHQRSISLSQRLYHLPPLTPLPMSNSEEQAHAARHLLAGAFEATLSTLSLESPGYPFGSVVPYVLGQNGLPLFLLSHLSQHTKNLDADPRCGLLVAEAGDSDVQQRGRLSAIGNMHRIEPDEDAERYFAYFPRTRMYFEQLGFRFYRFTPLRFHWNGGFATARWFGLDRILRPNPLSREAQVQIVEHMNRDHRDALRGYLGAMAAGVDAVEMLGIDAEGIDLRVDGRLHRIALPRTISSAAAAREMLVETFKIL</sequence>
<dbReference type="EMBL" id="VWXX01000019">
    <property type="protein sequence ID" value="KAA6184492.1"/>
    <property type="molecule type" value="Genomic_DNA"/>
</dbReference>
<dbReference type="RefSeq" id="WP_150093717.1">
    <property type="nucleotide sequence ID" value="NZ_VWXX01000019.1"/>
</dbReference>
<comment type="caution">
    <text evidence="3">The sequence shown here is derived from an EMBL/GenBank/DDBJ whole genome shotgun (WGS) entry which is preliminary data.</text>
</comment>
<evidence type="ECO:0000313" key="3">
    <source>
        <dbReference type="EMBL" id="KAA6184492.1"/>
    </source>
</evidence>
<evidence type="ECO:0000313" key="4">
    <source>
        <dbReference type="Proteomes" id="UP000322981"/>
    </source>
</evidence>
<keyword evidence="4" id="KW-1185">Reference proteome</keyword>
<reference evidence="3 4" key="1">
    <citation type="submission" date="2019-09" db="EMBL/GenBank/DDBJ databases">
        <title>Whole-genome sequence of the purple sulfur bacterium Thiohalocapsa marina DSM 19078.</title>
        <authorList>
            <person name="Kyndt J.A."/>
            <person name="Meyer T.E."/>
        </authorList>
    </citation>
    <scope>NUCLEOTIDE SEQUENCE [LARGE SCALE GENOMIC DNA]</scope>
    <source>
        <strain evidence="3 4">DSM 19078</strain>
    </source>
</reference>
<evidence type="ECO:0000259" key="1">
    <source>
        <dbReference type="Pfam" id="PF10615"/>
    </source>
</evidence>
<evidence type="ECO:0000259" key="2">
    <source>
        <dbReference type="Pfam" id="PF13883"/>
    </source>
</evidence>
<name>A0A5M8FS30_9GAMM</name>
<dbReference type="Proteomes" id="UP000322981">
    <property type="component" value="Unassembled WGS sequence"/>
</dbReference>
<dbReference type="Pfam" id="PF10615">
    <property type="entry name" value="DUF2470"/>
    <property type="match status" value="1"/>
</dbReference>
<dbReference type="Gene3D" id="3.20.180.10">
    <property type="entry name" value="PNP-oxidase-like"/>
    <property type="match status" value="1"/>
</dbReference>
<feature type="domain" description="DUF2470" evidence="1">
    <location>
        <begin position="186"/>
        <end position="252"/>
    </location>
</feature>
<dbReference type="OrthoDB" id="9776211at2"/>
<dbReference type="InterPro" id="IPR019595">
    <property type="entry name" value="DUF2470"/>
</dbReference>